<reference evidence="7 8" key="1">
    <citation type="submission" date="2020-05" db="EMBL/GenBank/DDBJ databases">
        <title>Draft genome sequence of Clostridium cochlearium strain AGROS13 isolated from a sheep dairy farm in New Zealand.</title>
        <authorList>
            <person name="Gupta T.B."/>
            <person name="Jauregui R."/>
            <person name="Risson A.N."/>
            <person name="Brightwell G."/>
            <person name="Maclean P."/>
        </authorList>
    </citation>
    <scope>NUCLEOTIDE SEQUENCE [LARGE SCALE GENOMIC DNA]</scope>
    <source>
        <strain evidence="7 8">AGROS13</strain>
    </source>
</reference>
<dbReference type="Gene3D" id="1.20.1560.10">
    <property type="entry name" value="ABC transporter type 1, transmembrane domain"/>
    <property type="match status" value="1"/>
</dbReference>
<gene>
    <name evidence="7" type="ORF">HMJ28_13025</name>
</gene>
<accession>A0A7Y4DEZ7</accession>
<evidence type="ECO:0000256" key="3">
    <source>
        <dbReference type="ARBA" id="ARBA00022989"/>
    </source>
</evidence>
<evidence type="ECO:0000313" key="7">
    <source>
        <dbReference type="EMBL" id="NOH17281.1"/>
    </source>
</evidence>
<dbReference type="GO" id="GO:0005886">
    <property type="term" value="C:plasma membrane"/>
    <property type="evidence" value="ECO:0007669"/>
    <property type="project" value="UniProtKB-SubCell"/>
</dbReference>
<keyword evidence="3 5" id="KW-1133">Transmembrane helix</keyword>
<evidence type="ECO:0000256" key="4">
    <source>
        <dbReference type="ARBA" id="ARBA00023136"/>
    </source>
</evidence>
<protein>
    <submittedName>
        <fullName evidence="7">ABC transporter ATP-binding protein</fullName>
    </submittedName>
</protein>
<evidence type="ECO:0000256" key="1">
    <source>
        <dbReference type="ARBA" id="ARBA00004651"/>
    </source>
</evidence>
<feature type="transmembrane region" description="Helical" evidence="5">
    <location>
        <begin position="35"/>
        <end position="58"/>
    </location>
</feature>
<feature type="domain" description="ABC transmembrane type-1" evidence="6">
    <location>
        <begin position="1"/>
        <end position="66"/>
    </location>
</feature>
<keyword evidence="4 5" id="KW-0472">Membrane</keyword>
<sequence>MAEKLRKLPLSYFSKNNLSDLTNIVMGDCTTKEHAFSYAIPQFYGAICSTIIINLLIIDWRMGITV</sequence>
<proteinExistence type="predicted"/>
<keyword evidence="2 5" id="KW-0812">Transmembrane</keyword>
<dbReference type="EMBL" id="JABFIF010000045">
    <property type="protein sequence ID" value="NOH17281.1"/>
    <property type="molecule type" value="Genomic_DNA"/>
</dbReference>
<name>A0A7Y4DEZ7_CLOCO</name>
<comment type="subcellular location">
    <subcellularLocation>
        <location evidence="1">Cell membrane</location>
        <topology evidence="1">Multi-pass membrane protein</topology>
    </subcellularLocation>
</comment>
<comment type="caution">
    <text evidence="7">The sequence shown here is derived from an EMBL/GenBank/DDBJ whole genome shotgun (WGS) entry which is preliminary data.</text>
</comment>
<keyword evidence="7" id="KW-0067">ATP-binding</keyword>
<dbReference type="InterPro" id="IPR011527">
    <property type="entry name" value="ABC1_TM_dom"/>
</dbReference>
<dbReference type="PROSITE" id="PS50929">
    <property type="entry name" value="ABC_TM1F"/>
    <property type="match status" value="1"/>
</dbReference>
<dbReference type="InterPro" id="IPR036640">
    <property type="entry name" value="ABC1_TM_sf"/>
</dbReference>
<organism evidence="7 8">
    <name type="scientific">Clostridium cochlearium</name>
    <dbReference type="NCBI Taxonomy" id="1494"/>
    <lineage>
        <taxon>Bacteria</taxon>
        <taxon>Bacillati</taxon>
        <taxon>Bacillota</taxon>
        <taxon>Clostridia</taxon>
        <taxon>Eubacteriales</taxon>
        <taxon>Clostridiaceae</taxon>
        <taxon>Clostridium</taxon>
    </lineage>
</organism>
<keyword evidence="7" id="KW-0547">Nucleotide-binding</keyword>
<dbReference type="SUPFAM" id="SSF90123">
    <property type="entry name" value="ABC transporter transmembrane region"/>
    <property type="match status" value="1"/>
</dbReference>
<dbReference type="Proteomes" id="UP000528432">
    <property type="component" value="Unassembled WGS sequence"/>
</dbReference>
<dbReference type="AlphaFoldDB" id="A0A7Y4DEZ7"/>
<evidence type="ECO:0000256" key="2">
    <source>
        <dbReference type="ARBA" id="ARBA00022692"/>
    </source>
</evidence>
<dbReference type="GO" id="GO:0140359">
    <property type="term" value="F:ABC-type transporter activity"/>
    <property type="evidence" value="ECO:0007669"/>
    <property type="project" value="InterPro"/>
</dbReference>
<dbReference type="RefSeq" id="WP_171304089.1">
    <property type="nucleotide sequence ID" value="NZ_JABFIF010000045.1"/>
</dbReference>
<dbReference type="GO" id="GO:0005524">
    <property type="term" value="F:ATP binding"/>
    <property type="evidence" value="ECO:0007669"/>
    <property type="project" value="UniProtKB-KW"/>
</dbReference>
<evidence type="ECO:0000313" key="8">
    <source>
        <dbReference type="Proteomes" id="UP000528432"/>
    </source>
</evidence>
<evidence type="ECO:0000256" key="5">
    <source>
        <dbReference type="SAM" id="Phobius"/>
    </source>
</evidence>
<evidence type="ECO:0000259" key="6">
    <source>
        <dbReference type="PROSITE" id="PS50929"/>
    </source>
</evidence>